<dbReference type="AlphaFoldDB" id="A0A383DXJ2"/>
<dbReference type="InterPro" id="IPR031823">
    <property type="entry name" value="TatT"/>
</dbReference>
<dbReference type="Pfam" id="PF16811">
    <property type="entry name" value="TAtT"/>
    <property type="match status" value="1"/>
</dbReference>
<sequence>NKIENANESSLPALYMFGLNLGEFIFPKPVRNRMQQRNLLESLYHRIHSLDPIYDFGSPIRLLGILYSRLPGMDVNQSKVYFDTAIRMYPNCFSHRTAKAEYYFIKSGNRESFHNKLSQVMTLDPTKIPDIMPENLMEQGRAEILLKQESDLFE</sequence>
<evidence type="ECO:0000313" key="1">
    <source>
        <dbReference type="EMBL" id="SVE48558.1"/>
    </source>
</evidence>
<accession>A0A383DXJ2</accession>
<protein>
    <recommendedName>
        <fullName evidence="2">Outer membrane lipoprotein BamD-like domain-containing protein</fullName>
    </recommendedName>
</protein>
<name>A0A383DXJ2_9ZZZZ</name>
<gene>
    <name evidence="1" type="ORF">METZ01_LOCUS501412</name>
</gene>
<dbReference type="InterPro" id="IPR038537">
    <property type="entry name" value="TatT_sf"/>
</dbReference>
<reference evidence="1" key="1">
    <citation type="submission" date="2018-05" db="EMBL/GenBank/DDBJ databases">
        <authorList>
            <person name="Lanie J.A."/>
            <person name="Ng W.-L."/>
            <person name="Kazmierczak K.M."/>
            <person name="Andrzejewski T.M."/>
            <person name="Davidsen T.M."/>
            <person name="Wayne K.J."/>
            <person name="Tettelin H."/>
            <person name="Glass J.I."/>
            <person name="Rusch D."/>
            <person name="Podicherti R."/>
            <person name="Tsui H.-C.T."/>
            <person name="Winkler M.E."/>
        </authorList>
    </citation>
    <scope>NUCLEOTIDE SEQUENCE</scope>
</reference>
<feature type="non-terminal residue" evidence="1">
    <location>
        <position position="1"/>
    </location>
</feature>
<organism evidence="1">
    <name type="scientific">marine metagenome</name>
    <dbReference type="NCBI Taxonomy" id="408172"/>
    <lineage>
        <taxon>unclassified sequences</taxon>
        <taxon>metagenomes</taxon>
        <taxon>ecological metagenomes</taxon>
    </lineage>
</organism>
<dbReference type="Gene3D" id="1.25.40.920">
    <property type="entry name" value="TRAP transporter T-component"/>
    <property type="match status" value="1"/>
</dbReference>
<proteinExistence type="predicted"/>
<dbReference type="EMBL" id="UINC01220577">
    <property type="protein sequence ID" value="SVE48558.1"/>
    <property type="molecule type" value="Genomic_DNA"/>
</dbReference>
<evidence type="ECO:0008006" key="2">
    <source>
        <dbReference type="Google" id="ProtNLM"/>
    </source>
</evidence>